<evidence type="ECO:0000256" key="8">
    <source>
        <dbReference type="ARBA" id="ARBA00022989"/>
    </source>
</evidence>
<dbReference type="SUPFAM" id="SSF52058">
    <property type="entry name" value="L domain-like"/>
    <property type="match status" value="3"/>
</dbReference>
<evidence type="ECO:0000256" key="4">
    <source>
        <dbReference type="ARBA" id="ARBA00022614"/>
    </source>
</evidence>
<dbReference type="PROSITE" id="PS51450">
    <property type="entry name" value="LRR"/>
    <property type="match status" value="1"/>
</dbReference>
<proteinExistence type="inferred from homology"/>
<gene>
    <name evidence="13" type="ORF">L1049_011545</name>
</gene>
<protein>
    <recommendedName>
        <fullName evidence="12">Leucine-rich repeat-containing N-terminal plant-type domain-containing protein</fullName>
    </recommendedName>
</protein>
<comment type="caution">
    <text evidence="13">The sequence shown here is derived from an EMBL/GenBank/DDBJ whole genome shotgun (WGS) entry which is preliminary data.</text>
</comment>
<dbReference type="PANTHER" id="PTHR48063:SF16">
    <property type="entry name" value="LRR RECEPTOR-LIKE SERINE_THREONINE-PROTEIN KINASE GSO1"/>
    <property type="match status" value="1"/>
</dbReference>
<dbReference type="InterPro" id="IPR013210">
    <property type="entry name" value="LRR_N_plant-typ"/>
</dbReference>
<dbReference type="AlphaFoldDB" id="A0AAP0RWL7"/>
<feature type="domain" description="Leucine-rich repeat-containing N-terminal plant-type" evidence="12">
    <location>
        <begin position="347"/>
        <end position="383"/>
    </location>
</feature>
<reference evidence="13 14" key="1">
    <citation type="journal article" date="2024" name="Plant J.">
        <title>Genome sequences and population genomics reveal climatic adaptation and genomic divergence between two closely related sweetgum species.</title>
        <authorList>
            <person name="Xu W.Q."/>
            <person name="Ren C.Q."/>
            <person name="Zhang X.Y."/>
            <person name="Comes H.P."/>
            <person name="Liu X.H."/>
            <person name="Li Y.G."/>
            <person name="Kettle C.J."/>
            <person name="Jalonen R."/>
            <person name="Gaisberger H."/>
            <person name="Ma Y.Z."/>
            <person name="Qiu Y.X."/>
        </authorList>
    </citation>
    <scope>NUCLEOTIDE SEQUENCE [LARGE SCALE GENOMIC DNA]</scope>
    <source>
        <strain evidence="13">Hangzhou</strain>
    </source>
</reference>
<dbReference type="GO" id="GO:0005886">
    <property type="term" value="C:plasma membrane"/>
    <property type="evidence" value="ECO:0007669"/>
    <property type="project" value="UniProtKB-SubCell"/>
</dbReference>
<dbReference type="InterPro" id="IPR001611">
    <property type="entry name" value="Leu-rich_rpt"/>
</dbReference>
<dbReference type="SMART" id="SM00365">
    <property type="entry name" value="LRR_SD22"/>
    <property type="match status" value="7"/>
</dbReference>
<evidence type="ECO:0000256" key="7">
    <source>
        <dbReference type="ARBA" id="ARBA00022737"/>
    </source>
</evidence>
<evidence type="ECO:0000313" key="13">
    <source>
        <dbReference type="EMBL" id="KAK9283307.1"/>
    </source>
</evidence>
<comment type="subcellular location">
    <subcellularLocation>
        <location evidence="1">Cell membrane</location>
        <topology evidence="1">Single-pass type I membrane protein</topology>
    </subcellularLocation>
</comment>
<comment type="similarity">
    <text evidence="2">Belongs to the RLP family.</text>
</comment>
<keyword evidence="4" id="KW-0433">Leucine-rich repeat</keyword>
<dbReference type="EMBL" id="JBBPBK010000006">
    <property type="protein sequence ID" value="KAK9283307.1"/>
    <property type="molecule type" value="Genomic_DNA"/>
</dbReference>
<keyword evidence="8" id="KW-1133">Transmembrane helix</keyword>
<keyword evidence="6" id="KW-0732">Signal</keyword>
<dbReference type="FunFam" id="3.80.10.10:FF:000413">
    <property type="entry name" value="Inactive leucine-rich repeat receptor-like protein kinase"/>
    <property type="match status" value="1"/>
</dbReference>
<dbReference type="Pfam" id="PF08263">
    <property type="entry name" value="LRRNT_2"/>
    <property type="match status" value="1"/>
</dbReference>
<dbReference type="FunFam" id="3.80.10.10:FF:000383">
    <property type="entry name" value="Leucine-rich repeat receptor protein kinase EMS1"/>
    <property type="match status" value="1"/>
</dbReference>
<dbReference type="Gene3D" id="3.80.10.10">
    <property type="entry name" value="Ribonuclease Inhibitor"/>
    <property type="match status" value="6"/>
</dbReference>
<accession>A0AAP0RWL7</accession>
<sequence length="1125" mass="124005">MAIVGFSSNLFEGPIPLPTVDISILDLSDNQLTGPIPPTIGESMPNLLFLSLSGNKITGAIPASIGRMQHLSVLDLSRNCLTGSIPSSMENCSYLKVLDFRKNSLSGIIPGSLGQLNQLQSLHLSNNMLSGDLPSSFQNLSSSETLDLANNKLTGSILPWIRDGFPDLRILCLRSNAFSGDLPSEVSNLTSLQVLDLADNDLIGTIPDVGGTVKHDSGNDHIDDWFYLSVGLGFATDLSCNHLEWKSATWNSTRAPHALLDLLRIYSIFSTHLIDESSSEENKNFLAIHENRDHIFRLQRTWLIVVDISRVEHMGRVSVLVLVLAILCSTTREFSCMVDAQLADCLESDREALLDFKNGLEDPENRLSSWQGINCCQWQGISCENSTGAVVTVNISRYGFWNLSGEIRPSLMRLKSLKNLDLSFNSFSNIPIPEFFGSLRNLQYLNLLNAGFGGIIPPNLGNLSSLHHLDVSFNLLAVENLEWVASLHSLKYLAMKSVNLSAIGLNWLRVLNKLPVLTEMHLLDCGLSGSIQHLSSVNFTSLAVIDLSFNNFKSKFPDWLVNVSSLVSVHLNDGGLHGRIPVGLSELPNLRFLTLLWNRNLTASCSKLFQGSWRKIEVLFLRGNKLHGKLPASFGNMTSLTDFDLSQNNVEGGIPGSIGKLCNLRYFYMSFNNLDGRFPQLLEGTTNCLSKSPLPSLMHLTLAINQLVGKLPEWLGQLENLVELDLEHNSLQGPIPASLGKLQHLTEMVLAENELNGTLPESFGQLSELTLLDLSFNQLMGIVTEVHFSKLSKLVYLYMFSNSLTLNVSSNWVPPFQVVDLDMGLNISYNQLQGQLPNPFHFRGPCEEVNLCSNLFRGPIILPTGETEGLIPGSLSRLNQLKILYLSNNMLSGELPSSFQNLSRLETMDLRSNRFTGSIPPWIGEGFPVLRILSLRSNAFSGELPSNLSNLTSLQVLDLAENDLIGSIPASFDGTGGTVKRDNGNDLIDKWFYLSIGLGFSSAFLLQIWETSLACSTYLDVSSQFSYISVNNLEWVTALRTLKHLMMNGVDLSVVGLDWVGVLNKLPILTELHSSSCGLSVSIPYPNSVNFTTLTEIDLSFNFSTQFLDCFLNISSLISVNASYS</sequence>
<dbReference type="PANTHER" id="PTHR48063">
    <property type="entry name" value="LRR RECEPTOR-LIKE KINASE"/>
    <property type="match status" value="1"/>
</dbReference>
<dbReference type="InterPro" id="IPR046956">
    <property type="entry name" value="RLP23-like"/>
</dbReference>
<dbReference type="InterPro" id="IPR032675">
    <property type="entry name" value="LRR_dom_sf"/>
</dbReference>
<evidence type="ECO:0000256" key="1">
    <source>
        <dbReference type="ARBA" id="ARBA00004251"/>
    </source>
</evidence>
<evidence type="ECO:0000256" key="6">
    <source>
        <dbReference type="ARBA" id="ARBA00022729"/>
    </source>
</evidence>
<dbReference type="InterPro" id="IPR003591">
    <property type="entry name" value="Leu-rich_rpt_typical-subtyp"/>
</dbReference>
<organism evidence="13 14">
    <name type="scientific">Liquidambar formosana</name>
    <name type="common">Formosan gum</name>
    <dbReference type="NCBI Taxonomy" id="63359"/>
    <lineage>
        <taxon>Eukaryota</taxon>
        <taxon>Viridiplantae</taxon>
        <taxon>Streptophyta</taxon>
        <taxon>Embryophyta</taxon>
        <taxon>Tracheophyta</taxon>
        <taxon>Spermatophyta</taxon>
        <taxon>Magnoliopsida</taxon>
        <taxon>eudicotyledons</taxon>
        <taxon>Gunneridae</taxon>
        <taxon>Pentapetalae</taxon>
        <taxon>Saxifragales</taxon>
        <taxon>Altingiaceae</taxon>
        <taxon>Liquidambar</taxon>
    </lineage>
</organism>
<evidence type="ECO:0000313" key="14">
    <source>
        <dbReference type="Proteomes" id="UP001415857"/>
    </source>
</evidence>
<dbReference type="SMART" id="SM00369">
    <property type="entry name" value="LRR_TYP"/>
    <property type="match status" value="12"/>
</dbReference>
<evidence type="ECO:0000256" key="3">
    <source>
        <dbReference type="ARBA" id="ARBA00022475"/>
    </source>
</evidence>
<evidence type="ECO:0000256" key="2">
    <source>
        <dbReference type="ARBA" id="ARBA00009592"/>
    </source>
</evidence>
<evidence type="ECO:0000259" key="12">
    <source>
        <dbReference type="Pfam" id="PF08263"/>
    </source>
</evidence>
<keyword evidence="10" id="KW-0675">Receptor</keyword>
<keyword evidence="3" id="KW-1003">Cell membrane</keyword>
<dbReference type="FunFam" id="3.80.10.10:FF:000095">
    <property type="entry name" value="LRR receptor-like serine/threonine-protein kinase GSO1"/>
    <property type="match status" value="1"/>
</dbReference>
<keyword evidence="14" id="KW-1185">Reference proteome</keyword>
<evidence type="ECO:0000256" key="10">
    <source>
        <dbReference type="ARBA" id="ARBA00023170"/>
    </source>
</evidence>
<evidence type="ECO:0000256" key="11">
    <source>
        <dbReference type="ARBA" id="ARBA00023180"/>
    </source>
</evidence>
<dbReference type="Proteomes" id="UP001415857">
    <property type="component" value="Unassembled WGS sequence"/>
</dbReference>
<evidence type="ECO:0000256" key="5">
    <source>
        <dbReference type="ARBA" id="ARBA00022692"/>
    </source>
</evidence>
<name>A0AAP0RWL7_LIQFO</name>
<keyword evidence="7" id="KW-0677">Repeat</keyword>
<dbReference type="Pfam" id="PF13855">
    <property type="entry name" value="LRR_8"/>
    <property type="match status" value="4"/>
</dbReference>
<keyword evidence="11" id="KW-0325">Glycoprotein</keyword>
<keyword evidence="9" id="KW-0472">Membrane</keyword>
<evidence type="ECO:0000256" key="9">
    <source>
        <dbReference type="ARBA" id="ARBA00023136"/>
    </source>
</evidence>
<dbReference type="Pfam" id="PF00560">
    <property type="entry name" value="LRR_1"/>
    <property type="match status" value="7"/>
</dbReference>
<keyword evidence="5" id="KW-0812">Transmembrane</keyword>